<dbReference type="GO" id="GO:0004252">
    <property type="term" value="F:serine-type endopeptidase activity"/>
    <property type="evidence" value="ECO:0007669"/>
    <property type="project" value="UniProtKB-UniRule"/>
</dbReference>
<dbReference type="Gene3D" id="1.10.10.10">
    <property type="entry name" value="Winged helix-like DNA-binding domain superfamily/Winged helix DNA-binding domain"/>
    <property type="match status" value="1"/>
</dbReference>
<organism evidence="16 17">
    <name type="scientific">Candidatus Faeciplasma pullistercoris</name>
    <dbReference type="NCBI Taxonomy" id="2840800"/>
    <lineage>
        <taxon>Bacteria</taxon>
        <taxon>Bacillati</taxon>
        <taxon>Bacillota</taxon>
        <taxon>Clostridia</taxon>
        <taxon>Eubacteriales</taxon>
        <taxon>Oscillospiraceae</taxon>
        <taxon>Oscillospiraceae incertae sedis</taxon>
        <taxon>Candidatus Faeciplasma</taxon>
    </lineage>
</organism>
<dbReference type="FunFam" id="2.10.109.10:FF:000001">
    <property type="entry name" value="LexA repressor"/>
    <property type="match status" value="1"/>
</dbReference>
<dbReference type="GO" id="GO:0003677">
    <property type="term" value="F:DNA binding"/>
    <property type="evidence" value="ECO:0007669"/>
    <property type="project" value="UniProtKB-UniRule"/>
</dbReference>
<evidence type="ECO:0000256" key="9">
    <source>
        <dbReference type="ARBA" id="ARBA00023163"/>
    </source>
</evidence>
<evidence type="ECO:0000256" key="2">
    <source>
        <dbReference type="ARBA" id="ARBA00022491"/>
    </source>
</evidence>
<dbReference type="EC" id="3.4.21.88" evidence="12"/>
<evidence type="ECO:0000256" key="6">
    <source>
        <dbReference type="ARBA" id="ARBA00022813"/>
    </source>
</evidence>
<dbReference type="Pfam" id="PF01726">
    <property type="entry name" value="LexA_DNA_bind"/>
    <property type="match status" value="1"/>
</dbReference>
<dbReference type="PANTHER" id="PTHR33516">
    <property type="entry name" value="LEXA REPRESSOR"/>
    <property type="match status" value="1"/>
</dbReference>
<dbReference type="SUPFAM" id="SSF51306">
    <property type="entry name" value="LexA/Signal peptidase"/>
    <property type="match status" value="1"/>
</dbReference>
<protein>
    <recommendedName>
        <fullName evidence="12">LexA repressor</fullName>
        <ecNumber evidence="12">3.4.21.88</ecNumber>
    </recommendedName>
</protein>
<dbReference type="InterPro" id="IPR006200">
    <property type="entry name" value="LexA"/>
</dbReference>
<feature type="active site" description="For autocatalytic cleavage activity" evidence="12">
    <location>
        <position position="156"/>
    </location>
</feature>
<dbReference type="CDD" id="cd06529">
    <property type="entry name" value="S24_LexA-like"/>
    <property type="match status" value="1"/>
</dbReference>
<dbReference type="InterPro" id="IPR036388">
    <property type="entry name" value="WH-like_DNA-bd_sf"/>
</dbReference>
<dbReference type="SUPFAM" id="SSF46785">
    <property type="entry name" value="Winged helix' DNA-binding domain"/>
    <property type="match status" value="1"/>
</dbReference>
<evidence type="ECO:0000256" key="7">
    <source>
        <dbReference type="ARBA" id="ARBA00023015"/>
    </source>
</evidence>
<accession>A0A9D1GUR0</accession>
<feature type="site" description="Cleavage; by autolysis" evidence="12">
    <location>
        <begin position="83"/>
        <end position="84"/>
    </location>
</feature>
<dbReference type="NCBIfam" id="TIGR00498">
    <property type="entry name" value="lexA"/>
    <property type="match status" value="1"/>
</dbReference>
<evidence type="ECO:0000256" key="1">
    <source>
        <dbReference type="ARBA" id="ARBA00007484"/>
    </source>
</evidence>
<keyword evidence="8 12" id="KW-0238">DNA-binding</keyword>
<feature type="DNA-binding region" description="H-T-H motif" evidence="12">
    <location>
        <begin position="25"/>
        <end position="45"/>
    </location>
</feature>
<evidence type="ECO:0000256" key="5">
    <source>
        <dbReference type="ARBA" id="ARBA00022801"/>
    </source>
</evidence>
<evidence type="ECO:0000256" key="13">
    <source>
        <dbReference type="RuleBase" id="RU003991"/>
    </source>
</evidence>
<comment type="caution">
    <text evidence="16">The sequence shown here is derived from an EMBL/GenBank/DDBJ whole genome shotgun (WGS) entry which is preliminary data.</text>
</comment>
<evidence type="ECO:0000256" key="4">
    <source>
        <dbReference type="ARBA" id="ARBA00022763"/>
    </source>
</evidence>
<dbReference type="InterPro" id="IPR050077">
    <property type="entry name" value="LexA_repressor"/>
</dbReference>
<dbReference type="GO" id="GO:0045892">
    <property type="term" value="P:negative regulation of DNA-templated transcription"/>
    <property type="evidence" value="ECO:0007669"/>
    <property type="project" value="UniProtKB-UniRule"/>
</dbReference>
<evidence type="ECO:0000256" key="3">
    <source>
        <dbReference type="ARBA" id="ARBA00022705"/>
    </source>
</evidence>
<comment type="catalytic activity">
    <reaction evidence="12">
        <text>Hydrolysis of Ala-|-Gly bond in repressor LexA.</text>
        <dbReference type="EC" id="3.4.21.88"/>
    </reaction>
</comment>
<keyword evidence="9 12" id="KW-0804">Transcription</keyword>
<keyword evidence="6 12" id="KW-0068">Autocatalytic cleavage</keyword>
<dbReference type="InterPro" id="IPR006199">
    <property type="entry name" value="LexA_DNA-bd_dom"/>
</dbReference>
<keyword evidence="5 12" id="KW-0378">Hydrolase</keyword>
<feature type="domain" description="Peptidase S24/S26A/S26B/S26C" evidence="14">
    <location>
        <begin position="76"/>
        <end position="189"/>
    </location>
</feature>
<dbReference type="HAMAP" id="MF_00015">
    <property type="entry name" value="LexA"/>
    <property type="match status" value="1"/>
</dbReference>
<evidence type="ECO:0000313" key="16">
    <source>
        <dbReference type="EMBL" id="HIT59579.1"/>
    </source>
</evidence>
<dbReference type="Pfam" id="PF00717">
    <property type="entry name" value="Peptidase_S24"/>
    <property type="match status" value="1"/>
</dbReference>
<evidence type="ECO:0000256" key="12">
    <source>
        <dbReference type="HAMAP-Rule" id="MF_00015"/>
    </source>
</evidence>
<evidence type="ECO:0000256" key="10">
    <source>
        <dbReference type="ARBA" id="ARBA00023204"/>
    </source>
</evidence>
<reference evidence="16" key="1">
    <citation type="submission" date="2020-10" db="EMBL/GenBank/DDBJ databases">
        <authorList>
            <person name="Gilroy R."/>
        </authorList>
    </citation>
    <scope>NUCLEOTIDE SEQUENCE</scope>
    <source>
        <strain evidence="16">CHK33-4379</strain>
    </source>
</reference>
<evidence type="ECO:0000259" key="14">
    <source>
        <dbReference type="Pfam" id="PF00717"/>
    </source>
</evidence>
<keyword evidence="3 12" id="KW-0235">DNA replication</keyword>
<dbReference type="GO" id="GO:0006508">
    <property type="term" value="P:proteolysis"/>
    <property type="evidence" value="ECO:0007669"/>
    <property type="project" value="InterPro"/>
</dbReference>
<dbReference type="InterPro" id="IPR039418">
    <property type="entry name" value="LexA-like"/>
</dbReference>
<dbReference type="AlphaFoldDB" id="A0A9D1GUR0"/>
<evidence type="ECO:0000313" key="17">
    <source>
        <dbReference type="Proteomes" id="UP000824136"/>
    </source>
</evidence>
<keyword evidence="2 12" id="KW-0678">Repressor</keyword>
<comment type="similarity">
    <text evidence="1 12 13">Belongs to the peptidase S24 family.</text>
</comment>
<dbReference type="InterPro" id="IPR036286">
    <property type="entry name" value="LexA/Signal_pep-like_sf"/>
</dbReference>
<dbReference type="InterPro" id="IPR006197">
    <property type="entry name" value="Peptidase_S24_LexA"/>
</dbReference>
<dbReference type="PRINTS" id="PR00726">
    <property type="entry name" value="LEXASERPTASE"/>
</dbReference>
<keyword evidence="4 12" id="KW-0227">DNA damage</keyword>
<keyword evidence="11 12" id="KW-0742">SOS response</keyword>
<dbReference type="GO" id="GO:0006281">
    <property type="term" value="P:DNA repair"/>
    <property type="evidence" value="ECO:0007669"/>
    <property type="project" value="UniProtKB-UniRule"/>
</dbReference>
<evidence type="ECO:0000256" key="8">
    <source>
        <dbReference type="ARBA" id="ARBA00023125"/>
    </source>
</evidence>
<dbReference type="GO" id="GO:0009432">
    <property type="term" value="P:SOS response"/>
    <property type="evidence" value="ECO:0007669"/>
    <property type="project" value="UniProtKB-UniRule"/>
</dbReference>
<evidence type="ECO:0000256" key="11">
    <source>
        <dbReference type="ARBA" id="ARBA00023236"/>
    </source>
</evidence>
<keyword evidence="7 12" id="KW-0805">Transcription regulation</keyword>
<reference evidence="16" key="2">
    <citation type="journal article" date="2021" name="PeerJ">
        <title>Extensive microbial diversity within the chicken gut microbiome revealed by metagenomics and culture.</title>
        <authorList>
            <person name="Gilroy R."/>
            <person name="Ravi A."/>
            <person name="Getino M."/>
            <person name="Pursley I."/>
            <person name="Horton D.L."/>
            <person name="Alikhan N.F."/>
            <person name="Baker D."/>
            <person name="Gharbi K."/>
            <person name="Hall N."/>
            <person name="Watson M."/>
            <person name="Adriaenssens E.M."/>
            <person name="Foster-Nyarko E."/>
            <person name="Jarju S."/>
            <person name="Secka A."/>
            <person name="Antonio M."/>
            <person name="Oren A."/>
            <person name="Chaudhuri R.R."/>
            <person name="La Ragione R."/>
            <person name="Hildebrand F."/>
            <person name="Pallen M.J."/>
        </authorList>
    </citation>
    <scope>NUCLEOTIDE SEQUENCE</scope>
    <source>
        <strain evidence="16">CHK33-4379</strain>
    </source>
</reference>
<name>A0A9D1GUR0_9FIRM</name>
<comment type="subunit">
    <text evidence="12">Homodimer.</text>
</comment>
<keyword evidence="10 12" id="KW-0234">DNA repair</keyword>
<sequence>MLSDKDRAVYEYIRQSAADGIPPTVREICSALGIKSTSTVHRSIQRLVEEGLLEKRGENLNRSVTLREDRDSLSVPLLGTVTAGKPITAIEDIEGYISFKTNKRYDGRLFALRVRGDSMINAAILDGDTIVVEQCSSAENGQIVVALIDGSDATVKRFYKENGHYRLQPENDSMQPIILDEVSILGRVVAVIRYIDD</sequence>
<dbReference type="GO" id="GO:0006260">
    <property type="term" value="P:DNA replication"/>
    <property type="evidence" value="ECO:0007669"/>
    <property type="project" value="UniProtKB-UniRule"/>
</dbReference>
<dbReference type="EMBL" id="DVLL01000024">
    <property type="protein sequence ID" value="HIT59579.1"/>
    <property type="molecule type" value="Genomic_DNA"/>
</dbReference>
<dbReference type="PANTHER" id="PTHR33516:SF2">
    <property type="entry name" value="LEXA REPRESSOR-RELATED"/>
    <property type="match status" value="1"/>
</dbReference>
<comment type="function">
    <text evidence="12">Represses a number of genes involved in the response to DNA damage (SOS response), including recA and lexA. In the presence of single-stranded DNA, RecA interacts with LexA causing an autocatalytic cleavage which disrupts the DNA-binding part of LexA, leading to derepression of the SOS regulon and eventually DNA repair.</text>
</comment>
<proteinExistence type="inferred from homology"/>
<dbReference type="InterPro" id="IPR036390">
    <property type="entry name" value="WH_DNA-bd_sf"/>
</dbReference>
<feature type="domain" description="LexA repressor DNA-binding" evidence="15">
    <location>
        <begin position="2"/>
        <end position="55"/>
    </location>
</feature>
<evidence type="ECO:0000259" key="15">
    <source>
        <dbReference type="Pfam" id="PF01726"/>
    </source>
</evidence>
<gene>
    <name evidence="12 16" type="primary">lexA</name>
    <name evidence="16" type="ORF">IAC39_07725</name>
</gene>
<dbReference type="Proteomes" id="UP000824136">
    <property type="component" value="Unassembled WGS sequence"/>
</dbReference>
<dbReference type="Gene3D" id="2.10.109.10">
    <property type="entry name" value="Umud Fragment, subunit A"/>
    <property type="match status" value="1"/>
</dbReference>
<feature type="active site" description="For autocatalytic cleavage activity" evidence="12">
    <location>
        <position position="118"/>
    </location>
</feature>
<dbReference type="InterPro" id="IPR015927">
    <property type="entry name" value="Peptidase_S24_S26A/B/C"/>
</dbReference>